<gene>
    <name evidence="1" type="ORF">SAMN04488047_10768</name>
</gene>
<dbReference type="OrthoDB" id="564699at2"/>
<protein>
    <submittedName>
        <fullName evidence="1">Uncharacterized protein</fullName>
    </submittedName>
</protein>
<dbReference type="EMBL" id="FOXA01000007">
    <property type="protein sequence ID" value="SFP48685.1"/>
    <property type="molecule type" value="Genomic_DNA"/>
</dbReference>
<dbReference type="InterPro" id="IPR021251">
    <property type="entry name" value="DUF2793"/>
</dbReference>
<dbReference type="Proteomes" id="UP000199356">
    <property type="component" value="Unassembled WGS sequence"/>
</dbReference>
<evidence type="ECO:0000313" key="2">
    <source>
        <dbReference type="Proteomes" id="UP000199356"/>
    </source>
</evidence>
<keyword evidence="2" id="KW-1185">Reference proteome</keyword>
<evidence type="ECO:0000313" key="1">
    <source>
        <dbReference type="EMBL" id="SFP48685.1"/>
    </source>
</evidence>
<accession>A0A1I5QQY8</accession>
<dbReference type="AlphaFoldDB" id="A0A1I5QQY8"/>
<dbReference type="RefSeq" id="WP_093421308.1">
    <property type="nucleotide sequence ID" value="NZ_FOXA01000007.1"/>
</dbReference>
<name>A0A1I5QQY8_9RHOB</name>
<proteinExistence type="predicted"/>
<reference evidence="1 2" key="1">
    <citation type="submission" date="2016-10" db="EMBL/GenBank/DDBJ databases">
        <authorList>
            <person name="de Groot N.N."/>
        </authorList>
    </citation>
    <scope>NUCLEOTIDE SEQUENCE [LARGE SCALE GENOMIC DNA]</scope>
    <source>
        <strain evidence="1 2">DSM 19547</strain>
    </source>
</reference>
<dbReference type="STRING" id="441119.SAMN04488047_10768"/>
<dbReference type="Pfam" id="PF10983">
    <property type="entry name" value="DUF2793"/>
    <property type="match status" value="1"/>
</dbReference>
<sequence length="238" mass="24104">MSMDETAKLGLPLVQPAQAQKHVTVNEALTRLDGLCQLVLASRGVMVPPNAPEEGEAYAVPVGAVNAWDGQDGAVALFVNGGWTFVAPRAGWRAWIEDEGVAAVHDGVSWVAGALSVSENGAALAFRSIEVEHAVSAGATSVVAGAIPARAIVFGVSGVVTEAIGGASAWSLGNDAGSADRFGSGIGTGVGAWVKGELGAPTTYYGATDLLLKAEGGDFTGGRVRLAVHYAQIGVPRV</sequence>
<organism evidence="1 2">
    <name type="scientific">Tranquillimonas alkanivorans</name>
    <dbReference type="NCBI Taxonomy" id="441119"/>
    <lineage>
        <taxon>Bacteria</taxon>
        <taxon>Pseudomonadati</taxon>
        <taxon>Pseudomonadota</taxon>
        <taxon>Alphaproteobacteria</taxon>
        <taxon>Rhodobacterales</taxon>
        <taxon>Roseobacteraceae</taxon>
        <taxon>Tranquillimonas</taxon>
    </lineage>
</organism>